<sequence>MSPSKLSDMQGTLVRPSIPLGNGYTKLSPLDQYMVRVILPMMCIFQLDSTANRPDILQSLRAGLVHTIDEINILAAYVVPENAERDSIQLEYEQDAGVLFYEKDLPEVHFSDLVARRFPFSEMHASRFCPKPLGHTRRSPVMTIQATFITGGLVLAFNGHHSVLDAQALGTFAETWARHVCAESGGLLVRVSERLSPDVFNGSSLFAGRSNKQLSDFQTYWPAPSCPFQKVQRHILESAVSGDREQQKPLIELSHWILSPQAMDQLKQAAQPPSHGSPIMTENSIISALVWRHITRARHRAGIEVVSSSLLSSVNVRRRIDPPLPLEYVGNAIVLARAQSPVEKLISDKEGLLYGLAHQIADSVEWWTPDRIWELAGAIDASENVFNAMHPEAGCDVLVTSPSRLGDVLGQASWGADLGPIQALRFSFPAFMDGFVVVLPSIHEGQEIMIWTNPNVTRLLEEDPEWLQWVATNI</sequence>
<evidence type="ECO:0000313" key="3">
    <source>
        <dbReference type="Proteomes" id="UP000240883"/>
    </source>
</evidence>
<dbReference type="STRING" id="1448308.A0A2T2N5M3"/>
<reference evidence="2 3" key="1">
    <citation type="journal article" date="2018" name="Front. Microbiol.">
        <title>Genome-Wide Analysis of Corynespora cassiicola Leaf Fall Disease Putative Effectors.</title>
        <authorList>
            <person name="Lopez D."/>
            <person name="Ribeiro S."/>
            <person name="Label P."/>
            <person name="Fumanal B."/>
            <person name="Venisse J.S."/>
            <person name="Kohler A."/>
            <person name="de Oliveira R.R."/>
            <person name="Labutti K."/>
            <person name="Lipzen A."/>
            <person name="Lail K."/>
            <person name="Bauer D."/>
            <person name="Ohm R.A."/>
            <person name="Barry K.W."/>
            <person name="Spatafora J."/>
            <person name="Grigoriev I.V."/>
            <person name="Martin F.M."/>
            <person name="Pujade-Renaud V."/>
        </authorList>
    </citation>
    <scope>NUCLEOTIDE SEQUENCE [LARGE SCALE GENOMIC DNA]</scope>
    <source>
        <strain evidence="2 3">Philippines</strain>
    </source>
</reference>
<name>A0A2T2N5M3_CORCC</name>
<dbReference type="Pfam" id="PF02458">
    <property type="entry name" value="Transferase"/>
    <property type="match status" value="1"/>
</dbReference>
<keyword evidence="3" id="KW-1185">Reference proteome</keyword>
<dbReference type="GO" id="GO:0044550">
    <property type="term" value="P:secondary metabolite biosynthetic process"/>
    <property type="evidence" value="ECO:0007669"/>
    <property type="project" value="TreeGrafter"/>
</dbReference>
<proteinExistence type="predicted"/>
<gene>
    <name evidence="2" type="ORF">BS50DRAFT_655248</name>
</gene>
<dbReference type="PANTHER" id="PTHR31642:SF310">
    <property type="entry name" value="FATTY ALCOHOL:CAFFEOYL-COA ACYLTRANSFERASE"/>
    <property type="match status" value="1"/>
</dbReference>
<dbReference type="Gene3D" id="3.30.559.10">
    <property type="entry name" value="Chloramphenicol acetyltransferase-like domain"/>
    <property type="match status" value="2"/>
</dbReference>
<evidence type="ECO:0000313" key="2">
    <source>
        <dbReference type="EMBL" id="PSN60680.1"/>
    </source>
</evidence>
<dbReference type="GO" id="GO:0016747">
    <property type="term" value="F:acyltransferase activity, transferring groups other than amino-acyl groups"/>
    <property type="evidence" value="ECO:0007669"/>
    <property type="project" value="TreeGrafter"/>
</dbReference>
<protein>
    <recommendedName>
        <fullName evidence="4">Trichothecene 3-O-acetyltransferase</fullName>
    </recommendedName>
</protein>
<dbReference type="PANTHER" id="PTHR31642">
    <property type="entry name" value="TRICHOTHECENE 3-O-ACETYLTRANSFERASE"/>
    <property type="match status" value="1"/>
</dbReference>
<dbReference type="Proteomes" id="UP000240883">
    <property type="component" value="Unassembled WGS sequence"/>
</dbReference>
<dbReference type="EMBL" id="KZ678148">
    <property type="protein sequence ID" value="PSN60680.1"/>
    <property type="molecule type" value="Genomic_DNA"/>
</dbReference>
<organism evidence="2 3">
    <name type="scientific">Corynespora cassiicola Philippines</name>
    <dbReference type="NCBI Taxonomy" id="1448308"/>
    <lineage>
        <taxon>Eukaryota</taxon>
        <taxon>Fungi</taxon>
        <taxon>Dikarya</taxon>
        <taxon>Ascomycota</taxon>
        <taxon>Pezizomycotina</taxon>
        <taxon>Dothideomycetes</taxon>
        <taxon>Pleosporomycetidae</taxon>
        <taxon>Pleosporales</taxon>
        <taxon>Corynesporascaceae</taxon>
        <taxon>Corynespora</taxon>
    </lineage>
</organism>
<dbReference type="InterPro" id="IPR023213">
    <property type="entry name" value="CAT-like_dom_sf"/>
</dbReference>
<keyword evidence="1" id="KW-0808">Transferase</keyword>
<dbReference type="OrthoDB" id="1862401at2759"/>
<dbReference type="AlphaFoldDB" id="A0A2T2N5M3"/>
<evidence type="ECO:0008006" key="4">
    <source>
        <dbReference type="Google" id="ProtNLM"/>
    </source>
</evidence>
<accession>A0A2T2N5M3</accession>
<evidence type="ECO:0000256" key="1">
    <source>
        <dbReference type="ARBA" id="ARBA00022679"/>
    </source>
</evidence>
<dbReference type="InterPro" id="IPR050317">
    <property type="entry name" value="Plant_Fungal_Acyltransferase"/>
</dbReference>